<dbReference type="RefSeq" id="WP_281045479.1">
    <property type="nucleotide sequence ID" value="NZ_JARYGZ010000002.1"/>
</dbReference>
<dbReference type="InterPro" id="IPR009057">
    <property type="entry name" value="Homeodomain-like_sf"/>
</dbReference>
<evidence type="ECO:0000313" key="6">
    <source>
        <dbReference type="EMBL" id="MDH7640123.1"/>
    </source>
</evidence>
<evidence type="ECO:0000256" key="4">
    <source>
        <dbReference type="PROSITE-ProRule" id="PRU00335"/>
    </source>
</evidence>
<keyword evidence="2 4" id="KW-0238">DNA-binding</keyword>
<dbReference type="InterPro" id="IPR025996">
    <property type="entry name" value="MT1864/Rv1816-like_C"/>
</dbReference>
<dbReference type="SUPFAM" id="SSF48498">
    <property type="entry name" value="Tetracyclin repressor-like, C-terminal domain"/>
    <property type="match status" value="1"/>
</dbReference>
<feature type="DNA-binding region" description="H-T-H motif" evidence="4">
    <location>
        <begin position="34"/>
        <end position="53"/>
    </location>
</feature>
<dbReference type="InterPro" id="IPR050109">
    <property type="entry name" value="HTH-type_TetR-like_transc_reg"/>
</dbReference>
<protein>
    <submittedName>
        <fullName evidence="6">TetR/AcrR family transcriptional regulator</fullName>
    </submittedName>
</protein>
<dbReference type="PROSITE" id="PS50977">
    <property type="entry name" value="HTH_TETR_2"/>
    <property type="match status" value="1"/>
</dbReference>
<evidence type="ECO:0000313" key="7">
    <source>
        <dbReference type="Proteomes" id="UP001160625"/>
    </source>
</evidence>
<comment type="caution">
    <text evidence="6">The sequence shown here is derived from an EMBL/GenBank/DDBJ whole genome shotgun (WGS) entry which is preliminary data.</text>
</comment>
<proteinExistence type="predicted"/>
<keyword evidence="7" id="KW-1185">Reference proteome</keyword>
<dbReference type="SUPFAM" id="SSF46689">
    <property type="entry name" value="Homeodomain-like"/>
    <property type="match status" value="1"/>
</dbReference>
<dbReference type="PANTHER" id="PTHR30055">
    <property type="entry name" value="HTH-TYPE TRANSCRIPTIONAL REGULATOR RUTR"/>
    <property type="match status" value="1"/>
</dbReference>
<evidence type="ECO:0000259" key="5">
    <source>
        <dbReference type="PROSITE" id="PS50977"/>
    </source>
</evidence>
<dbReference type="Proteomes" id="UP001160625">
    <property type="component" value="Unassembled WGS sequence"/>
</dbReference>
<sequence length="200" mass="22310">MPVLLTDAQVAQGRERIRRVAERQAVERGIERVSMHSIAQELGWSATALYRYYQNKEAILAATRTAALDQLSERLEAALAGAGDIWERSRAIGNAYVDFAYANPDAYRLIFALTQPDMALYPDLAAAADRSRRNLTAYAREMVETGDLDIDAEMLAHIFWAQIHGLISLEMTGRLGGDAPDFETIRHEMVSRIVQSAKRG</sequence>
<dbReference type="Pfam" id="PF13305">
    <property type="entry name" value="TetR_C_33"/>
    <property type="match status" value="1"/>
</dbReference>
<organism evidence="6 7">
    <name type="scientific">Sphingomonas oryzagri</name>
    <dbReference type="NCBI Taxonomy" id="3042314"/>
    <lineage>
        <taxon>Bacteria</taxon>
        <taxon>Pseudomonadati</taxon>
        <taxon>Pseudomonadota</taxon>
        <taxon>Alphaproteobacteria</taxon>
        <taxon>Sphingomonadales</taxon>
        <taxon>Sphingomonadaceae</taxon>
        <taxon>Sphingomonas</taxon>
    </lineage>
</organism>
<accession>A0ABT6N4K6</accession>
<dbReference type="Gene3D" id="1.10.357.10">
    <property type="entry name" value="Tetracycline Repressor, domain 2"/>
    <property type="match status" value="1"/>
</dbReference>
<name>A0ABT6N4K6_9SPHN</name>
<gene>
    <name evidence="6" type="ORF">QGN17_15405</name>
</gene>
<keyword evidence="3" id="KW-0804">Transcription</keyword>
<dbReference type="InterPro" id="IPR001647">
    <property type="entry name" value="HTH_TetR"/>
</dbReference>
<dbReference type="Pfam" id="PF00440">
    <property type="entry name" value="TetR_N"/>
    <property type="match status" value="1"/>
</dbReference>
<feature type="domain" description="HTH tetR-type" evidence="5">
    <location>
        <begin position="11"/>
        <end position="71"/>
    </location>
</feature>
<evidence type="ECO:0000256" key="2">
    <source>
        <dbReference type="ARBA" id="ARBA00023125"/>
    </source>
</evidence>
<dbReference type="EMBL" id="JARYGZ010000002">
    <property type="protein sequence ID" value="MDH7640123.1"/>
    <property type="molecule type" value="Genomic_DNA"/>
</dbReference>
<evidence type="ECO:0000256" key="3">
    <source>
        <dbReference type="ARBA" id="ARBA00023163"/>
    </source>
</evidence>
<dbReference type="InterPro" id="IPR036271">
    <property type="entry name" value="Tet_transcr_reg_TetR-rel_C_sf"/>
</dbReference>
<evidence type="ECO:0000256" key="1">
    <source>
        <dbReference type="ARBA" id="ARBA00023015"/>
    </source>
</evidence>
<dbReference type="PANTHER" id="PTHR30055:SF234">
    <property type="entry name" value="HTH-TYPE TRANSCRIPTIONAL REGULATOR BETI"/>
    <property type="match status" value="1"/>
</dbReference>
<reference evidence="6" key="1">
    <citation type="submission" date="2023-04" db="EMBL/GenBank/DDBJ databases">
        <title>Sphingomonas sp. MAHUQ-71 isolated from rice field.</title>
        <authorList>
            <person name="Huq M.A."/>
        </authorList>
    </citation>
    <scope>NUCLEOTIDE SEQUENCE</scope>
    <source>
        <strain evidence="6">MAHUQ-71</strain>
    </source>
</reference>
<keyword evidence="1" id="KW-0805">Transcription regulation</keyword>